<proteinExistence type="predicted"/>
<evidence type="ECO:0000313" key="1">
    <source>
        <dbReference type="EMBL" id="KAJ9663716.1"/>
    </source>
</evidence>
<dbReference type="Proteomes" id="UP001172386">
    <property type="component" value="Unassembled WGS sequence"/>
</dbReference>
<evidence type="ECO:0000313" key="2">
    <source>
        <dbReference type="Proteomes" id="UP001172386"/>
    </source>
</evidence>
<organism evidence="1 2">
    <name type="scientific">Neophaeococcomyces mojaviensis</name>
    <dbReference type="NCBI Taxonomy" id="3383035"/>
    <lineage>
        <taxon>Eukaryota</taxon>
        <taxon>Fungi</taxon>
        <taxon>Dikarya</taxon>
        <taxon>Ascomycota</taxon>
        <taxon>Pezizomycotina</taxon>
        <taxon>Eurotiomycetes</taxon>
        <taxon>Chaetothyriomycetidae</taxon>
        <taxon>Chaetothyriales</taxon>
        <taxon>Chaetothyriales incertae sedis</taxon>
        <taxon>Neophaeococcomyces</taxon>
    </lineage>
</organism>
<sequence>MKSIAAVLLLLPMLIAADVTIQTVSPPLITPAPTSIPALSERVPTISSIPSTFIPFTSQTHAWDPIISGANYVLDELNEHLHVDLKKRQGGAGVTNVVPATTVITQMPSITKYQIHGQGPVFTYTQVFTPNPDPWPSPSAGTVGLGTIQGQVGVVKTQSKRTAIPEVTGASGQVLRIKGRAVPQS</sequence>
<accession>A0ACC3AJ86</accession>
<name>A0ACC3AJ86_9EURO</name>
<gene>
    <name evidence="1" type="ORF">H2198_000728</name>
</gene>
<reference evidence="1" key="1">
    <citation type="submission" date="2022-10" db="EMBL/GenBank/DDBJ databases">
        <title>Culturing micro-colonial fungi from biological soil crusts in the Mojave desert and describing Neophaeococcomyces mojavensis, and introducing the new genera and species Taxawa tesnikishii.</title>
        <authorList>
            <person name="Kurbessoian T."/>
            <person name="Stajich J.E."/>
        </authorList>
    </citation>
    <scope>NUCLEOTIDE SEQUENCE</scope>
    <source>
        <strain evidence="1">JES_112</strain>
    </source>
</reference>
<dbReference type="EMBL" id="JAPDRQ010000007">
    <property type="protein sequence ID" value="KAJ9663716.1"/>
    <property type="molecule type" value="Genomic_DNA"/>
</dbReference>
<keyword evidence="2" id="KW-1185">Reference proteome</keyword>
<comment type="caution">
    <text evidence="1">The sequence shown here is derived from an EMBL/GenBank/DDBJ whole genome shotgun (WGS) entry which is preliminary data.</text>
</comment>
<protein>
    <submittedName>
        <fullName evidence="1">Uncharacterized protein</fullName>
    </submittedName>
</protein>